<organism evidence="10 11">
    <name type="scientific">Sphingomonas panacis</name>
    <dbReference type="NCBI Taxonomy" id="1560345"/>
    <lineage>
        <taxon>Bacteria</taxon>
        <taxon>Pseudomonadati</taxon>
        <taxon>Pseudomonadota</taxon>
        <taxon>Alphaproteobacteria</taxon>
        <taxon>Sphingomonadales</taxon>
        <taxon>Sphingomonadaceae</taxon>
        <taxon>Sphingomonas</taxon>
    </lineage>
</organism>
<dbReference type="Proteomes" id="UP000094256">
    <property type="component" value="Chromosome"/>
</dbReference>
<evidence type="ECO:0000256" key="7">
    <source>
        <dbReference type="RuleBase" id="RU003376"/>
    </source>
</evidence>
<dbReference type="RefSeq" id="WP_069207003.1">
    <property type="nucleotide sequence ID" value="NZ_CP014168.1"/>
</dbReference>
<evidence type="ECO:0000313" key="10">
    <source>
        <dbReference type="EMBL" id="AOH86490.1"/>
    </source>
</evidence>
<evidence type="ECO:0000256" key="5">
    <source>
        <dbReference type="ARBA" id="ARBA00022989"/>
    </source>
</evidence>
<feature type="transmembrane region" description="Helical" evidence="8">
    <location>
        <begin position="67"/>
        <end position="88"/>
    </location>
</feature>
<evidence type="ECO:0000259" key="9">
    <source>
        <dbReference type="PROSITE" id="PS50253"/>
    </source>
</evidence>
<evidence type="ECO:0000256" key="6">
    <source>
        <dbReference type="ARBA" id="ARBA00023136"/>
    </source>
</evidence>
<feature type="domain" description="Heme-copper oxidase subunit III family profile" evidence="9">
    <location>
        <begin position="28"/>
        <end position="202"/>
    </location>
</feature>
<dbReference type="EMBL" id="CP014168">
    <property type="protein sequence ID" value="AOH86490.1"/>
    <property type="molecule type" value="Genomic_DNA"/>
</dbReference>
<dbReference type="AlphaFoldDB" id="A0A1B3ZGF4"/>
<feature type="transmembrane region" description="Helical" evidence="8">
    <location>
        <begin position="100"/>
        <end position="120"/>
    </location>
</feature>
<dbReference type="Pfam" id="PF00510">
    <property type="entry name" value="COX3"/>
    <property type="match status" value="1"/>
</dbReference>
<dbReference type="PANTHER" id="PTHR11403:SF2">
    <property type="entry name" value="CYTOCHROME BO(3) UBIQUINOL OXIDASE SUBUNIT 3"/>
    <property type="match status" value="1"/>
</dbReference>
<dbReference type="InterPro" id="IPR035973">
    <property type="entry name" value="Cyt_c_oxidase_su3-like_sf"/>
</dbReference>
<comment type="similarity">
    <text evidence="2 7">Belongs to the cytochrome c oxidase subunit 3 family.</text>
</comment>
<evidence type="ECO:0000256" key="2">
    <source>
        <dbReference type="ARBA" id="ARBA00010581"/>
    </source>
</evidence>
<evidence type="ECO:0000256" key="3">
    <source>
        <dbReference type="ARBA" id="ARBA00022475"/>
    </source>
</evidence>
<gene>
    <name evidence="10" type="ORF">AWL63_03735</name>
</gene>
<dbReference type="InterPro" id="IPR000298">
    <property type="entry name" value="Cyt_c_oxidase-like_su3"/>
</dbReference>
<feature type="transmembrane region" description="Helical" evidence="8">
    <location>
        <begin position="182"/>
        <end position="200"/>
    </location>
</feature>
<dbReference type="GO" id="GO:0004129">
    <property type="term" value="F:cytochrome-c oxidase activity"/>
    <property type="evidence" value="ECO:0007669"/>
    <property type="project" value="InterPro"/>
</dbReference>
<dbReference type="OrthoDB" id="7470475at2"/>
<dbReference type="STRING" id="1560345.AWL63_03735"/>
<dbReference type="InterPro" id="IPR013833">
    <property type="entry name" value="Cyt_c_oxidase_su3_a-hlx"/>
</dbReference>
<dbReference type="SUPFAM" id="SSF81452">
    <property type="entry name" value="Cytochrome c oxidase subunit III-like"/>
    <property type="match status" value="1"/>
</dbReference>
<keyword evidence="5 8" id="KW-1133">Transmembrane helix</keyword>
<name>A0A1B3ZGF4_9SPHN</name>
<dbReference type="PROSITE" id="PS50253">
    <property type="entry name" value="COX3"/>
    <property type="match status" value="1"/>
</dbReference>
<dbReference type="InterPro" id="IPR024791">
    <property type="entry name" value="Cyt_c/ubiquinol_Oxase_su3"/>
</dbReference>
<dbReference type="PANTHER" id="PTHR11403">
    <property type="entry name" value="CYTOCHROME C OXIDASE SUBUNIT III"/>
    <property type="match status" value="1"/>
</dbReference>
<comment type="subcellular location">
    <subcellularLocation>
        <location evidence="1 7">Cell membrane</location>
        <topology evidence="1 7">Multi-pass membrane protein</topology>
    </subcellularLocation>
</comment>
<accession>A0A1B3ZGF4</accession>
<dbReference type="KEGG" id="span:AWL63_03735"/>
<keyword evidence="6 8" id="KW-0472">Membrane</keyword>
<evidence type="ECO:0000256" key="1">
    <source>
        <dbReference type="ARBA" id="ARBA00004651"/>
    </source>
</evidence>
<proteinExistence type="inferred from homology"/>
<dbReference type="GO" id="GO:0019646">
    <property type="term" value="P:aerobic electron transport chain"/>
    <property type="evidence" value="ECO:0007669"/>
    <property type="project" value="InterPro"/>
</dbReference>
<sequence length="204" mass="23005">MSARPQRRVGDLSGLPESASGPRHLVWWGNIGFMLIEGTGFLLAAGVYLYLASQTPHWPPTGDIPPALMWSGIFTIGLLASEIPNLWLLRRSQAKDVRAVRYGTALMTILGIALAAARWFELQHLGVRWDHDAYGSALWLLMVLHTTHVVTDLGDTAVLSVWLFTHEVGDDQFADVEDNSNYWTFVVMAWLPIYVLVYWVPRWM</sequence>
<dbReference type="Gene3D" id="1.20.120.80">
    <property type="entry name" value="Cytochrome c oxidase, subunit III, four-helix bundle"/>
    <property type="match status" value="1"/>
</dbReference>
<feature type="transmembrane region" description="Helical" evidence="8">
    <location>
        <begin position="25"/>
        <end position="51"/>
    </location>
</feature>
<evidence type="ECO:0000256" key="4">
    <source>
        <dbReference type="ARBA" id="ARBA00022692"/>
    </source>
</evidence>
<evidence type="ECO:0000313" key="11">
    <source>
        <dbReference type="Proteomes" id="UP000094256"/>
    </source>
</evidence>
<reference evidence="10 11" key="1">
    <citation type="submission" date="2016-01" db="EMBL/GenBank/DDBJ databases">
        <title>Complete genome and mega plasmid sequence of Sphingomonas panacis DCY99 elicits systemic resistance in rice to Xanthomonas oryzae.</title>
        <authorList>
            <person name="Kim Y.J."/>
            <person name="Yang D.C."/>
            <person name="Sing P."/>
        </authorList>
    </citation>
    <scope>NUCLEOTIDE SEQUENCE [LARGE SCALE GENOMIC DNA]</scope>
    <source>
        <strain evidence="10 11">DCY99</strain>
    </source>
</reference>
<dbReference type="GO" id="GO:0005886">
    <property type="term" value="C:plasma membrane"/>
    <property type="evidence" value="ECO:0007669"/>
    <property type="project" value="UniProtKB-SubCell"/>
</dbReference>
<keyword evidence="11" id="KW-1185">Reference proteome</keyword>
<protein>
    <submittedName>
        <fullName evidence="10">Cytochrome C oxidase subunit III</fullName>
    </submittedName>
</protein>
<keyword evidence="3" id="KW-1003">Cell membrane</keyword>
<keyword evidence="4 7" id="KW-0812">Transmembrane</keyword>
<evidence type="ECO:0000256" key="8">
    <source>
        <dbReference type="SAM" id="Phobius"/>
    </source>
</evidence>